<feature type="domain" description="AB hydrolase-1" evidence="1">
    <location>
        <begin position="34"/>
        <end position="256"/>
    </location>
</feature>
<protein>
    <submittedName>
        <fullName evidence="2">Alpha/beta hydrolase</fullName>
    </submittedName>
</protein>
<accession>A0ABT8YRC5</accession>
<dbReference type="Proteomes" id="UP001174932">
    <property type="component" value="Unassembled WGS sequence"/>
</dbReference>
<evidence type="ECO:0000313" key="2">
    <source>
        <dbReference type="EMBL" id="MDO6966167.1"/>
    </source>
</evidence>
<dbReference type="EMBL" id="JAUOZU010000015">
    <property type="protein sequence ID" value="MDO6966167.1"/>
    <property type="molecule type" value="Genomic_DNA"/>
</dbReference>
<dbReference type="InterPro" id="IPR029058">
    <property type="entry name" value="AB_hydrolase_fold"/>
</dbReference>
<keyword evidence="2" id="KW-0378">Hydrolase</keyword>
<dbReference type="PANTHER" id="PTHR43139">
    <property type="entry name" value="SI:DKEY-122A22.2"/>
    <property type="match status" value="1"/>
</dbReference>
<proteinExistence type="predicted"/>
<comment type="caution">
    <text evidence="2">The sequence shown here is derived from an EMBL/GenBank/DDBJ whole genome shotgun (WGS) entry which is preliminary data.</text>
</comment>
<name>A0ABT8YRC5_9HYPH</name>
<sequence length="280" mass="30224">MLQSAGSSEAVLSVDGVEVTYFSAGKDHPSRPVLVMVHGTGGTTDSHFGYLLPLLATRQKVVSLNLADPGGRLELSQLVRQVEAVIRHVGGGSRVALLGYSLGAVVAAATAAAHADLVASLALVAGWMKTDTHQRLRNRVWRTLRNEGSTAIREYMTFCAFSARFMAEKSLDDMLAAAQMLQLTDFVDRQMDLNTRIDLTAEIASIKATTLVVGCTFDQMVPKHHSKALFGAIEDARYTEIASGHAVVFERAAELFHVVDSFLRQPSRHPAGSLLPALKP</sequence>
<reference evidence="2" key="2">
    <citation type="submission" date="2023-07" db="EMBL/GenBank/DDBJ databases">
        <authorList>
            <person name="Shen H."/>
        </authorList>
    </citation>
    <scope>NUCLEOTIDE SEQUENCE</scope>
    <source>
        <strain evidence="2">TNR-22</strain>
    </source>
</reference>
<reference evidence="2" key="1">
    <citation type="journal article" date="2015" name="Int. J. Syst. Evol. Microbiol.">
        <title>Rhizobium alvei sp. nov., isolated from a freshwater river.</title>
        <authorList>
            <person name="Sheu S.Y."/>
            <person name="Huang H.W."/>
            <person name="Young C.C."/>
            <person name="Chen W.M."/>
        </authorList>
    </citation>
    <scope>NUCLEOTIDE SEQUENCE</scope>
    <source>
        <strain evidence="2">TNR-22</strain>
    </source>
</reference>
<evidence type="ECO:0000259" key="1">
    <source>
        <dbReference type="Pfam" id="PF12697"/>
    </source>
</evidence>
<dbReference type="Gene3D" id="3.40.50.1820">
    <property type="entry name" value="alpha/beta hydrolase"/>
    <property type="match status" value="1"/>
</dbReference>
<organism evidence="2 3">
    <name type="scientific">Rhizobium alvei</name>
    <dbReference type="NCBI Taxonomy" id="1132659"/>
    <lineage>
        <taxon>Bacteria</taxon>
        <taxon>Pseudomonadati</taxon>
        <taxon>Pseudomonadota</taxon>
        <taxon>Alphaproteobacteria</taxon>
        <taxon>Hyphomicrobiales</taxon>
        <taxon>Rhizobiaceae</taxon>
        <taxon>Rhizobium/Agrobacterium group</taxon>
        <taxon>Rhizobium</taxon>
    </lineage>
</organism>
<dbReference type="GO" id="GO:0016787">
    <property type="term" value="F:hydrolase activity"/>
    <property type="evidence" value="ECO:0007669"/>
    <property type="project" value="UniProtKB-KW"/>
</dbReference>
<evidence type="ECO:0000313" key="3">
    <source>
        <dbReference type="Proteomes" id="UP001174932"/>
    </source>
</evidence>
<dbReference type="Pfam" id="PF12697">
    <property type="entry name" value="Abhydrolase_6"/>
    <property type="match status" value="1"/>
</dbReference>
<dbReference type="PANTHER" id="PTHR43139:SF52">
    <property type="entry name" value="SI:DKEY-122A22.2"/>
    <property type="match status" value="1"/>
</dbReference>
<dbReference type="InterPro" id="IPR052370">
    <property type="entry name" value="Meta-cleavage_hydrolase"/>
</dbReference>
<dbReference type="RefSeq" id="WP_304378087.1">
    <property type="nucleotide sequence ID" value="NZ_JAUOZU010000015.1"/>
</dbReference>
<dbReference type="InterPro" id="IPR000073">
    <property type="entry name" value="AB_hydrolase_1"/>
</dbReference>
<dbReference type="SUPFAM" id="SSF53474">
    <property type="entry name" value="alpha/beta-Hydrolases"/>
    <property type="match status" value="1"/>
</dbReference>
<gene>
    <name evidence="2" type="ORF">Q4481_19620</name>
</gene>
<keyword evidence="3" id="KW-1185">Reference proteome</keyword>